<keyword evidence="2" id="KW-1185">Reference proteome</keyword>
<dbReference type="Proteomes" id="UP001597480">
    <property type="component" value="Unassembled WGS sequence"/>
</dbReference>
<dbReference type="EMBL" id="JBHUMD010000030">
    <property type="protein sequence ID" value="MFD2603728.1"/>
    <property type="molecule type" value="Genomic_DNA"/>
</dbReference>
<organism evidence="1 2">
    <name type="scientific">Flavobacterium suzhouense</name>
    <dbReference type="NCBI Taxonomy" id="1529638"/>
    <lineage>
        <taxon>Bacteria</taxon>
        <taxon>Pseudomonadati</taxon>
        <taxon>Bacteroidota</taxon>
        <taxon>Flavobacteriia</taxon>
        <taxon>Flavobacteriales</taxon>
        <taxon>Flavobacteriaceae</taxon>
        <taxon>Flavobacterium</taxon>
    </lineage>
</organism>
<reference evidence="2" key="1">
    <citation type="journal article" date="2019" name="Int. J. Syst. Evol. Microbiol.">
        <title>The Global Catalogue of Microorganisms (GCM) 10K type strain sequencing project: providing services to taxonomists for standard genome sequencing and annotation.</title>
        <authorList>
            <consortium name="The Broad Institute Genomics Platform"/>
            <consortium name="The Broad Institute Genome Sequencing Center for Infectious Disease"/>
            <person name="Wu L."/>
            <person name="Ma J."/>
        </authorList>
    </citation>
    <scope>NUCLEOTIDE SEQUENCE [LARGE SCALE GENOMIC DNA]</scope>
    <source>
        <strain evidence="2">KCTC 42107</strain>
    </source>
</reference>
<proteinExistence type="predicted"/>
<name>A0ABW5P066_9FLAO</name>
<gene>
    <name evidence="1" type="ORF">ACFSR3_16815</name>
</gene>
<accession>A0ABW5P066</accession>
<evidence type="ECO:0000313" key="2">
    <source>
        <dbReference type="Proteomes" id="UP001597480"/>
    </source>
</evidence>
<comment type="caution">
    <text evidence="1">The sequence shown here is derived from an EMBL/GenBank/DDBJ whole genome shotgun (WGS) entry which is preliminary data.</text>
</comment>
<protein>
    <submittedName>
        <fullName evidence="1">Uncharacterized protein</fullName>
    </submittedName>
</protein>
<dbReference type="RefSeq" id="WP_379822662.1">
    <property type="nucleotide sequence ID" value="NZ_JBHUMD010000030.1"/>
</dbReference>
<evidence type="ECO:0000313" key="1">
    <source>
        <dbReference type="EMBL" id="MFD2603728.1"/>
    </source>
</evidence>
<sequence>MNRQRYGFTGRFLLREMKGIFICEERDFLYLDMTKKEQYGLSFLNWENEDKTIVKICRREIVDEYSELQVLNRFNITLSKSLIDQIDRVLNNEYFEEIFSSDAIDDNSIEIHPPFIIINNILQMRIVDMKALLGEWIAFLSLSEASSPLERG</sequence>